<dbReference type="PANTHER" id="PTHR11516:SF60">
    <property type="entry name" value="PYRUVATE DEHYDROGENASE E1 COMPONENT SUBUNIT ALPHA"/>
    <property type="match status" value="1"/>
</dbReference>
<evidence type="ECO:0000313" key="6">
    <source>
        <dbReference type="Proteomes" id="UP001293718"/>
    </source>
</evidence>
<dbReference type="Gene3D" id="3.40.50.970">
    <property type="match status" value="1"/>
</dbReference>
<evidence type="ECO:0000256" key="2">
    <source>
        <dbReference type="ARBA" id="ARBA00023002"/>
    </source>
</evidence>
<dbReference type="InterPro" id="IPR029061">
    <property type="entry name" value="THDP-binding"/>
</dbReference>
<dbReference type="InterPro" id="IPR001017">
    <property type="entry name" value="DH_E1"/>
</dbReference>
<comment type="cofactor">
    <cofactor evidence="1">
        <name>thiamine diphosphate</name>
        <dbReference type="ChEBI" id="CHEBI:58937"/>
    </cofactor>
</comment>
<dbReference type="SUPFAM" id="SSF52518">
    <property type="entry name" value="Thiamin diphosphate-binding fold (THDP-binding)"/>
    <property type="match status" value="1"/>
</dbReference>
<evidence type="ECO:0000256" key="1">
    <source>
        <dbReference type="ARBA" id="ARBA00001964"/>
    </source>
</evidence>
<accession>A0ABU5ICN5</accession>
<dbReference type="Proteomes" id="UP001293718">
    <property type="component" value="Unassembled WGS sequence"/>
</dbReference>
<keyword evidence="3" id="KW-0786">Thiamine pyrophosphate</keyword>
<dbReference type="CDD" id="cd02000">
    <property type="entry name" value="TPP_E1_PDC_ADC_BCADC"/>
    <property type="match status" value="1"/>
</dbReference>
<dbReference type="Pfam" id="PF00676">
    <property type="entry name" value="E1_dh"/>
    <property type="match status" value="1"/>
</dbReference>
<keyword evidence="2" id="KW-0560">Oxidoreductase</keyword>
<keyword evidence="6" id="KW-1185">Reference proteome</keyword>
<organism evidence="5 6">
    <name type="scientific">Azohydromonas lata</name>
    <dbReference type="NCBI Taxonomy" id="45677"/>
    <lineage>
        <taxon>Bacteria</taxon>
        <taxon>Pseudomonadati</taxon>
        <taxon>Pseudomonadota</taxon>
        <taxon>Betaproteobacteria</taxon>
        <taxon>Burkholderiales</taxon>
        <taxon>Sphaerotilaceae</taxon>
        <taxon>Azohydromonas</taxon>
    </lineage>
</organism>
<proteinExistence type="predicted"/>
<reference evidence="5 6" key="1">
    <citation type="submission" date="2023-11" db="EMBL/GenBank/DDBJ databases">
        <title>Draft genome of Azohydromonas lata strain H1 (DSM1123), a polyhydroxyalkanoate producer.</title>
        <authorList>
            <person name="Traversa D."/>
            <person name="D'Addabbo P."/>
            <person name="Pazzani C."/>
            <person name="Manzari C."/>
            <person name="Chiara M."/>
            <person name="Scrascia M."/>
        </authorList>
    </citation>
    <scope>NUCLEOTIDE SEQUENCE [LARGE SCALE GENOMIC DNA]</scope>
    <source>
        <strain evidence="5 6">H1</strain>
    </source>
</reference>
<feature type="domain" description="Dehydrogenase E1 component" evidence="4">
    <location>
        <begin position="55"/>
        <end position="327"/>
    </location>
</feature>
<comment type="caution">
    <text evidence="5">The sequence shown here is derived from an EMBL/GenBank/DDBJ whole genome shotgun (WGS) entry which is preliminary data.</text>
</comment>
<gene>
    <name evidence="5" type="ORF">SM757_09885</name>
</gene>
<sequence length="335" mass="36274">MSATTEHMLWMYEKMVEIREYEETMSKVYLEGKLPPHIQKGLAFDIGGGPVPGEMHLAAGQEPVAVGVCAHLRTDDTVVGSHRPHHFAIAKGVPLDPMTAEMFGKDTGLGRGKGGHMHLFDPAHKFSCSGIIGASLPPACGAALVAKKRGTDAVAVAFFGEGATNQGAFHESLNLASLWKLPVLFVCEDNKYAISVEKSESTSVAWNADRASAYGMPGVLVEHNDALAVYEAAGAAIARARRGEGPTLLEVKTDRYFGHFQGDPEAYRRKGEVAELKKNDPIARLAGQLRRQGLLDDARENALRADVRQRVAQAFEYGRSSPYPKPEDALLHVFA</sequence>
<dbReference type="PANTHER" id="PTHR11516">
    <property type="entry name" value="PYRUVATE DEHYDROGENASE E1 COMPONENT, ALPHA SUBUNIT BACTERIAL AND ORGANELLAR"/>
    <property type="match status" value="1"/>
</dbReference>
<dbReference type="InterPro" id="IPR050642">
    <property type="entry name" value="PDH_E1_Alpha_Subunit"/>
</dbReference>
<dbReference type="RefSeq" id="WP_322465316.1">
    <property type="nucleotide sequence ID" value="NZ_JAXOJX010000012.1"/>
</dbReference>
<evidence type="ECO:0000313" key="5">
    <source>
        <dbReference type="EMBL" id="MDZ5456880.1"/>
    </source>
</evidence>
<dbReference type="EMBL" id="JAXOJX010000012">
    <property type="protein sequence ID" value="MDZ5456880.1"/>
    <property type="molecule type" value="Genomic_DNA"/>
</dbReference>
<protein>
    <submittedName>
        <fullName evidence="5">Thiamine pyrophosphate-dependent dehydrogenase E1 component subunit alpha</fullName>
    </submittedName>
</protein>
<evidence type="ECO:0000256" key="3">
    <source>
        <dbReference type="ARBA" id="ARBA00023052"/>
    </source>
</evidence>
<name>A0ABU5ICN5_9BURK</name>
<evidence type="ECO:0000259" key="4">
    <source>
        <dbReference type="Pfam" id="PF00676"/>
    </source>
</evidence>